<dbReference type="Gene3D" id="3.40.50.2000">
    <property type="entry name" value="Glycogen Phosphorylase B"/>
    <property type="match status" value="2"/>
</dbReference>
<evidence type="ECO:0000313" key="4">
    <source>
        <dbReference type="Proteomes" id="UP000031197"/>
    </source>
</evidence>
<dbReference type="Pfam" id="PF00534">
    <property type="entry name" value="Glycos_transf_1"/>
    <property type="match status" value="1"/>
</dbReference>
<gene>
    <name evidence="3" type="ORF">RJ41_04910</name>
</gene>
<dbReference type="GO" id="GO:1901135">
    <property type="term" value="P:carbohydrate derivative metabolic process"/>
    <property type="evidence" value="ECO:0007669"/>
    <property type="project" value="UniProtKB-ARBA"/>
</dbReference>
<sequence>MSNQHSFDINVLHIELGRHLYGGAKQVTYLIDALDKDTRFTQHLICAVNSEISHYNFNRCKTFSIGYKGDTDLMGFKRLLNVVKRIRPDVIHVHSRRGADVWGALAAKFTGISAVCTRRVDNTESKLARFKYREYDAVISISDGVHNVVSKHCDKVKYQGVIHSAVDEEEYGQPADQQWLKSKFNIPQQHFVIANFAQYIPRKGQADLILAMRELTAQFDNLTCLLFGKGSEEENYRQLIEKHNLESSVKLCGFTHEVANILPNVDALVHPAYAEGLGVILLQAGISKCAVISTPVGGIPEIIKHKETGLMVSPGDISGLVQAIRLLIAEPQEKIALGKALHQHVKTHFSIENMASEYTALYHQIVKA</sequence>
<organism evidence="3 4">
    <name type="scientific">Alteromonas marina</name>
    <dbReference type="NCBI Taxonomy" id="203795"/>
    <lineage>
        <taxon>Bacteria</taxon>
        <taxon>Pseudomonadati</taxon>
        <taxon>Pseudomonadota</taxon>
        <taxon>Gammaproteobacteria</taxon>
        <taxon>Alteromonadales</taxon>
        <taxon>Alteromonadaceae</taxon>
        <taxon>Alteromonas/Salinimonas group</taxon>
        <taxon>Alteromonas</taxon>
    </lineage>
</organism>
<dbReference type="PANTHER" id="PTHR12526">
    <property type="entry name" value="GLYCOSYLTRANSFERASE"/>
    <property type="match status" value="1"/>
</dbReference>
<dbReference type="AlphaFoldDB" id="A0A0B3YCI0"/>
<keyword evidence="3" id="KW-0378">Hydrolase</keyword>
<dbReference type="RefSeq" id="WP_039217749.1">
    <property type="nucleotide sequence ID" value="NZ_JWLW01000009.1"/>
</dbReference>
<protein>
    <submittedName>
        <fullName evidence="3">Glycoside hydrolase</fullName>
    </submittedName>
</protein>
<dbReference type="EMBL" id="JWLW01000009">
    <property type="protein sequence ID" value="KHT55386.1"/>
    <property type="molecule type" value="Genomic_DNA"/>
</dbReference>
<dbReference type="GO" id="GO:0016757">
    <property type="term" value="F:glycosyltransferase activity"/>
    <property type="evidence" value="ECO:0007669"/>
    <property type="project" value="InterPro"/>
</dbReference>
<dbReference type="SUPFAM" id="SSF53756">
    <property type="entry name" value="UDP-Glycosyltransferase/glycogen phosphorylase"/>
    <property type="match status" value="1"/>
</dbReference>
<dbReference type="GO" id="GO:0016787">
    <property type="term" value="F:hydrolase activity"/>
    <property type="evidence" value="ECO:0007669"/>
    <property type="project" value="UniProtKB-KW"/>
</dbReference>
<accession>A0A0B3YCI0</accession>
<proteinExistence type="predicted"/>
<reference evidence="3 4" key="1">
    <citation type="submission" date="2014-12" db="EMBL/GenBank/DDBJ databases">
        <title>Genome sequencing of Alteromonas marina AD001.</title>
        <authorList>
            <person name="Adrian T.G.S."/>
            <person name="Chan K.G."/>
        </authorList>
    </citation>
    <scope>NUCLEOTIDE SEQUENCE [LARGE SCALE GENOMIC DNA]</scope>
    <source>
        <strain evidence="3 4">AD001</strain>
    </source>
</reference>
<evidence type="ECO:0000259" key="1">
    <source>
        <dbReference type="Pfam" id="PF00534"/>
    </source>
</evidence>
<evidence type="ECO:0000313" key="3">
    <source>
        <dbReference type="EMBL" id="KHT55386.1"/>
    </source>
</evidence>
<dbReference type="CDD" id="cd03801">
    <property type="entry name" value="GT4_PimA-like"/>
    <property type="match status" value="1"/>
</dbReference>
<dbReference type="OrthoDB" id="9805661at2"/>
<dbReference type="InterPro" id="IPR001296">
    <property type="entry name" value="Glyco_trans_1"/>
</dbReference>
<comment type="caution">
    <text evidence="3">The sequence shown here is derived from an EMBL/GenBank/DDBJ whole genome shotgun (WGS) entry which is preliminary data.</text>
</comment>
<dbReference type="Proteomes" id="UP000031197">
    <property type="component" value="Unassembled WGS sequence"/>
</dbReference>
<keyword evidence="4" id="KW-1185">Reference proteome</keyword>
<dbReference type="Pfam" id="PF13439">
    <property type="entry name" value="Glyco_transf_4"/>
    <property type="match status" value="1"/>
</dbReference>
<dbReference type="InterPro" id="IPR028098">
    <property type="entry name" value="Glyco_trans_4-like_N"/>
</dbReference>
<feature type="domain" description="Glycosyl transferase family 1" evidence="1">
    <location>
        <begin position="181"/>
        <end position="337"/>
    </location>
</feature>
<evidence type="ECO:0000259" key="2">
    <source>
        <dbReference type="Pfam" id="PF13439"/>
    </source>
</evidence>
<feature type="domain" description="Glycosyltransferase subfamily 4-like N-terminal" evidence="2">
    <location>
        <begin position="68"/>
        <end position="169"/>
    </location>
</feature>
<name>A0A0B3YCI0_9ALTE</name>